<keyword evidence="3" id="KW-1185">Reference proteome</keyword>
<reference evidence="2 3" key="1">
    <citation type="submission" date="2021-02" db="EMBL/GenBank/DDBJ databases">
        <title>Genomic and phenotypic characterization of Pseudomonas hygromyciniae, a novel bacterial species discovered from a commercially purchased antibiotic vial.</title>
        <authorList>
            <person name="Turner T.L."/>
            <person name="Mitra S.D."/>
            <person name="Kochan T.J."/>
            <person name="Pincus N.B."/>
            <person name="Lebrun-Corbin M."/>
            <person name="Cheung B."/>
            <person name="Gatesy S.W."/>
            <person name="Afzal T."/>
            <person name="Ozer E.A."/>
            <person name="Hauser A.R."/>
        </authorList>
    </citation>
    <scope>NUCLEOTIDE SEQUENCE [LARGE SCALE GENOMIC DNA]</scope>
    <source>
        <strain evidence="2 3">SDM007</strain>
    </source>
</reference>
<sequence>MIVSFHGRFLMGWIEEQLVVIAATFRAGSIQPERRTLAVAKLRAWFINLERGRVETTVAAAAGNQGNREEAQEPNGFHRGESVLN</sequence>
<evidence type="ECO:0000256" key="1">
    <source>
        <dbReference type="SAM" id="MobiDB-lite"/>
    </source>
</evidence>
<accession>A0ABX7JSG1</accession>
<organism evidence="2 3">
    <name type="scientific">Pseudomonas hygromyciniae</name>
    <dbReference type="NCBI Taxonomy" id="2812000"/>
    <lineage>
        <taxon>Bacteria</taxon>
        <taxon>Pseudomonadati</taxon>
        <taxon>Pseudomonadota</taxon>
        <taxon>Gammaproteobacteria</taxon>
        <taxon>Pseudomonadales</taxon>
        <taxon>Pseudomonadaceae</taxon>
        <taxon>Pseudomonas</taxon>
    </lineage>
</organism>
<protein>
    <submittedName>
        <fullName evidence="2">Uncharacterized protein</fullName>
    </submittedName>
</protein>
<proteinExistence type="predicted"/>
<feature type="region of interest" description="Disordered" evidence="1">
    <location>
        <begin position="61"/>
        <end position="85"/>
    </location>
</feature>
<gene>
    <name evidence="2" type="ORF">JTY93_16810</name>
</gene>
<feature type="compositionally biased region" description="Basic and acidic residues" evidence="1">
    <location>
        <begin position="67"/>
        <end position="85"/>
    </location>
</feature>
<dbReference type="EMBL" id="CP070506">
    <property type="protein sequence ID" value="QSB37964.1"/>
    <property type="molecule type" value="Genomic_DNA"/>
</dbReference>
<name>A0ABX7JSG1_9PSED</name>
<evidence type="ECO:0000313" key="3">
    <source>
        <dbReference type="Proteomes" id="UP000663249"/>
    </source>
</evidence>
<dbReference type="Proteomes" id="UP000663249">
    <property type="component" value="Chromosome"/>
</dbReference>
<dbReference type="RefSeq" id="WP_169994876.1">
    <property type="nucleotide sequence ID" value="NZ_CP070506.1"/>
</dbReference>
<evidence type="ECO:0000313" key="2">
    <source>
        <dbReference type="EMBL" id="QSB37964.1"/>
    </source>
</evidence>